<protein>
    <submittedName>
        <fullName evidence="1">Uncharacterized protein</fullName>
    </submittedName>
</protein>
<dbReference type="AlphaFoldDB" id="A0A9P5S9N9"/>
<name>A0A9P5S9N9_9FUNG</name>
<dbReference type="EMBL" id="JAAAUY010001441">
    <property type="protein sequence ID" value="KAF9322822.1"/>
    <property type="molecule type" value="Genomic_DNA"/>
</dbReference>
<gene>
    <name evidence="1" type="ORF">BG006_002033</name>
</gene>
<dbReference type="Proteomes" id="UP000696485">
    <property type="component" value="Unassembled WGS sequence"/>
</dbReference>
<accession>A0A9P5S9N9</accession>
<evidence type="ECO:0000313" key="2">
    <source>
        <dbReference type="Proteomes" id="UP000696485"/>
    </source>
</evidence>
<reference evidence="1" key="1">
    <citation type="journal article" date="2020" name="Fungal Divers.">
        <title>Resolving the Mortierellaceae phylogeny through synthesis of multi-gene phylogenetics and phylogenomics.</title>
        <authorList>
            <person name="Vandepol N."/>
            <person name="Liber J."/>
            <person name="Desiro A."/>
            <person name="Na H."/>
            <person name="Kennedy M."/>
            <person name="Barry K."/>
            <person name="Grigoriev I.V."/>
            <person name="Miller A.N."/>
            <person name="O'Donnell K."/>
            <person name="Stajich J.E."/>
            <person name="Bonito G."/>
        </authorList>
    </citation>
    <scope>NUCLEOTIDE SEQUENCE</scope>
    <source>
        <strain evidence="1">NVP1</strain>
    </source>
</reference>
<evidence type="ECO:0000313" key="1">
    <source>
        <dbReference type="EMBL" id="KAF9322822.1"/>
    </source>
</evidence>
<organism evidence="1 2">
    <name type="scientific">Podila minutissima</name>
    <dbReference type="NCBI Taxonomy" id="64525"/>
    <lineage>
        <taxon>Eukaryota</taxon>
        <taxon>Fungi</taxon>
        <taxon>Fungi incertae sedis</taxon>
        <taxon>Mucoromycota</taxon>
        <taxon>Mortierellomycotina</taxon>
        <taxon>Mortierellomycetes</taxon>
        <taxon>Mortierellales</taxon>
        <taxon>Mortierellaceae</taxon>
        <taxon>Podila</taxon>
    </lineage>
</organism>
<proteinExistence type="predicted"/>
<keyword evidence="2" id="KW-1185">Reference proteome</keyword>
<sequence>MRDENVIRPSTSCSRSRLNNAEVRAERQAFMAQLKSHVYASNDDDHDKTLQYATRPLFRLTHENGIVTEEEWVVVG</sequence>
<comment type="caution">
    <text evidence="1">The sequence shown here is derived from an EMBL/GenBank/DDBJ whole genome shotgun (WGS) entry which is preliminary data.</text>
</comment>